<evidence type="ECO:0000259" key="6">
    <source>
        <dbReference type="PROSITE" id="PS50977"/>
    </source>
</evidence>
<organism evidence="7 8">
    <name type="scientific">Rhodococcus daqingensis</name>
    <dbReference type="NCBI Taxonomy" id="2479363"/>
    <lineage>
        <taxon>Bacteria</taxon>
        <taxon>Bacillati</taxon>
        <taxon>Actinomycetota</taxon>
        <taxon>Actinomycetes</taxon>
        <taxon>Mycobacteriales</taxon>
        <taxon>Nocardiaceae</taxon>
        <taxon>Rhodococcus</taxon>
    </lineage>
</organism>
<comment type="caution">
    <text evidence="7">The sequence shown here is derived from an EMBL/GenBank/DDBJ whole genome shotgun (WGS) entry which is preliminary data.</text>
</comment>
<feature type="DNA-binding region" description="H-T-H motif" evidence="4">
    <location>
        <begin position="45"/>
        <end position="64"/>
    </location>
</feature>
<dbReference type="EMBL" id="JBHTCS010000028">
    <property type="protein sequence ID" value="MFC7450849.1"/>
    <property type="molecule type" value="Genomic_DNA"/>
</dbReference>
<dbReference type="InterPro" id="IPR050109">
    <property type="entry name" value="HTH-type_TetR-like_transc_reg"/>
</dbReference>
<name>A0ABW2S481_9NOCA</name>
<evidence type="ECO:0000256" key="1">
    <source>
        <dbReference type="ARBA" id="ARBA00023015"/>
    </source>
</evidence>
<dbReference type="Pfam" id="PF00440">
    <property type="entry name" value="TetR_N"/>
    <property type="match status" value="1"/>
</dbReference>
<evidence type="ECO:0000256" key="2">
    <source>
        <dbReference type="ARBA" id="ARBA00023125"/>
    </source>
</evidence>
<sequence>MTRAQTADGRTRRRYAPRLPPAERRAQVLDAAVEVTRRSGLHELNMEAVAAEAGVGKPVLYTVFRTRAELVEALLEREHRRAIEQVMAAMPTDLTTLGPAAAYAGTVSSFVCAVVENPTRWRLILTAPDHAPAEYQEHLRASRAAVLARAEDLARAGIALEPGLAGLDPVLLAHTMLSFAEMLGRLAVGDPDTFTGERLVTYAGALAASITSGPFGLARAGDQ</sequence>
<evidence type="ECO:0000256" key="4">
    <source>
        <dbReference type="PROSITE-ProRule" id="PRU00335"/>
    </source>
</evidence>
<dbReference type="PROSITE" id="PS50977">
    <property type="entry name" value="HTH_TETR_2"/>
    <property type="match status" value="1"/>
</dbReference>
<accession>A0ABW2S481</accession>
<dbReference type="InterPro" id="IPR009057">
    <property type="entry name" value="Homeodomain-like_sf"/>
</dbReference>
<dbReference type="PANTHER" id="PTHR30055:SF234">
    <property type="entry name" value="HTH-TYPE TRANSCRIPTIONAL REGULATOR BETI"/>
    <property type="match status" value="1"/>
</dbReference>
<keyword evidence="3" id="KW-0804">Transcription</keyword>
<proteinExistence type="predicted"/>
<evidence type="ECO:0000256" key="5">
    <source>
        <dbReference type="SAM" id="MobiDB-lite"/>
    </source>
</evidence>
<evidence type="ECO:0000313" key="8">
    <source>
        <dbReference type="Proteomes" id="UP001596484"/>
    </source>
</evidence>
<evidence type="ECO:0000256" key="3">
    <source>
        <dbReference type="ARBA" id="ARBA00023163"/>
    </source>
</evidence>
<dbReference type="SUPFAM" id="SSF46689">
    <property type="entry name" value="Homeodomain-like"/>
    <property type="match status" value="1"/>
</dbReference>
<protein>
    <submittedName>
        <fullName evidence="7">TetR/AcrR family transcriptional regulator</fullName>
    </submittedName>
</protein>
<feature type="region of interest" description="Disordered" evidence="5">
    <location>
        <begin position="1"/>
        <end position="20"/>
    </location>
</feature>
<evidence type="ECO:0000313" key="7">
    <source>
        <dbReference type="EMBL" id="MFC7450849.1"/>
    </source>
</evidence>
<keyword evidence="8" id="KW-1185">Reference proteome</keyword>
<reference evidence="8" key="1">
    <citation type="journal article" date="2019" name="Int. J. Syst. Evol. Microbiol.">
        <title>The Global Catalogue of Microorganisms (GCM) 10K type strain sequencing project: providing services to taxonomists for standard genome sequencing and annotation.</title>
        <authorList>
            <consortium name="The Broad Institute Genomics Platform"/>
            <consortium name="The Broad Institute Genome Sequencing Center for Infectious Disease"/>
            <person name="Wu L."/>
            <person name="Ma J."/>
        </authorList>
    </citation>
    <scope>NUCLEOTIDE SEQUENCE [LARGE SCALE GENOMIC DNA]</scope>
    <source>
        <strain evidence="8">ICMP 19430</strain>
    </source>
</reference>
<dbReference type="InterPro" id="IPR001647">
    <property type="entry name" value="HTH_TetR"/>
</dbReference>
<dbReference type="Gene3D" id="1.10.357.10">
    <property type="entry name" value="Tetracycline Repressor, domain 2"/>
    <property type="match status" value="1"/>
</dbReference>
<feature type="domain" description="HTH tetR-type" evidence="6">
    <location>
        <begin position="22"/>
        <end position="82"/>
    </location>
</feature>
<dbReference type="PRINTS" id="PR00455">
    <property type="entry name" value="HTHTETR"/>
</dbReference>
<dbReference type="PANTHER" id="PTHR30055">
    <property type="entry name" value="HTH-TYPE TRANSCRIPTIONAL REGULATOR RUTR"/>
    <property type="match status" value="1"/>
</dbReference>
<dbReference type="Proteomes" id="UP001596484">
    <property type="component" value="Unassembled WGS sequence"/>
</dbReference>
<gene>
    <name evidence="7" type="ORF">ACFQS9_23400</name>
</gene>
<dbReference type="RefSeq" id="WP_378408943.1">
    <property type="nucleotide sequence ID" value="NZ_JBHTCS010000028.1"/>
</dbReference>
<keyword evidence="2 4" id="KW-0238">DNA-binding</keyword>
<keyword evidence="1" id="KW-0805">Transcription regulation</keyword>